<dbReference type="PANTHER" id="PTHR28125">
    <property type="entry name" value="MEIOTIC EXPRESSION UP-REGULATED PROTEIN 26"/>
    <property type="match status" value="1"/>
</dbReference>
<reference evidence="3 4" key="1">
    <citation type="journal article" date="2015" name="Fungal Genet. Biol.">
        <title>Evolution of novel wood decay mechanisms in Agaricales revealed by the genome sequences of Fistulina hepatica and Cylindrobasidium torrendii.</title>
        <authorList>
            <person name="Floudas D."/>
            <person name="Held B.W."/>
            <person name="Riley R."/>
            <person name="Nagy L.G."/>
            <person name="Koehler G."/>
            <person name="Ransdell A.S."/>
            <person name="Younus H."/>
            <person name="Chow J."/>
            <person name="Chiniquy J."/>
            <person name="Lipzen A."/>
            <person name="Tritt A."/>
            <person name="Sun H."/>
            <person name="Haridas S."/>
            <person name="LaButti K."/>
            <person name="Ohm R.A."/>
            <person name="Kues U."/>
            <person name="Blanchette R.A."/>
            <person name="Grigoriev I.V."/>
            <person name="Minto R.E."/>
            <person name="Hibbett D.S."/>
        </authorList>
    </citation>
    <scope>NUCLEOTIDE SEQUENCE [LARGE SCALE GENOMIC DNA]</scope>
    <source>
        <strain evidence="3 4">FP15055 ss-10</strain>
    </source>
</reference>
<dbReference type="OrthoDB" id="5595379at2759"/>
<dbReference type="Pfam" id="PF14616">
    <property type="entry name" value="Rua1_C"/>
    <property type="match status" value="1"/>
</dbReference>
<feature type="domain" description="Transcription regulator Rua1 C-terminal" evidence="2">
    <location>
        <begin position="2"/>
        <end position="73"/>
    </location>
</feature>
<keyword evidence="4" id="KW-1185">Reference proteome</keyword>
<gene>
    <name evidence="3" type="ORF">CYLTODRAFT_359247</name>
</gene>
<dbReference type="EMBL" id="KN880666">
    <property type="protein sequence ID" value="KIY63889.1"/>
    <property type="molecule type" value="Genomic_DNA"/>
</dbReference>
<dbReference type="InterPro" id="IPR028012">
    <property type="entry name" value="Rua1_C"/>
</dbReference>
<evidence type="ECO:0000259" key="2">
    <source>
        <dbReference type="Pfam" id="PF14616"/>
    </source>
</evidence>
<organism evidence="3 4">
    <name type="scientific">Cylindrobasidium torrendii FP15055 ss-10</name>
    <dbReference type="NCBI Taxonomy" id="1314674"/>
    <lineage>
        <taxon>Eukaryota</taxon>
        <taxon>Fungi</taxon>
        <taxon>Dikarya</taxon>
        <taxon>Basidiomycota</taxon>
        <taxon>Agaricomycotina</taxon>
        <taxon>Agaricomycetes</taxon>
        <taxon>Agaricomycetidae</taxon>
        <taxon>Agaricales</taxon>
        <taxon>Marasmiineae</taxon>
        <taxon>Physalacriaceae</taxon>
        <taxon>Cylindrobasidium</taxon>
    </lineage>
</organism>
<dbReference type="AlphaFoldDB" id="A0A0D7B151"/>
<dbReference type="Proteomes" id="UP000054007">
    <property type="component" value="Unassembled WGS sequence"/>
</dbReference>
<dbReference type="STRING" id="1314674.A0A0D7B151"/>
<evidence type="ECO:0000313" key="4">
    <source>
        <dbReference type="Proteomes" id="UP000054007"/>
    </source>
</evidence>
<proteinExistence type="predicted"/>
<dbReference type="PANTHER" id="PTHR28125:SF2">
    <property type="entry name" value="MEIOTIC EXPRESSION UP-REGULATED PROTEIN 26"/>
    <property type="match status" value="1"/>
</dbReference>
<sequence>SYHMQHVHGISAATLRPMPPPDHSRKPLKRKLPVNDQSKIHGFCGSCQQWVCVEGETELKVPEIVWWKHARACQLNSLAPKLKPCDKRRVV</sequence>
<feature type="non-terminal residue" evidence="3">
    <location>
        <position position="1"/>
    </location>
</feature>
<evidence type="ECO:0000256" key="1">
    <source>
        <dbReference type="SAM" id="MobiDB-lite"/>
    </source>
</evidence>
<evidence type="ECO:0000313" key="3">
    <source>
        <dbReference type="EMBL" id="KIY63889.1"/>
    </source>
</evidence>
<protein>
    <recommendedName>
        <fullName evidence="2">Transcription regulator Rua1 C-terminal domain-containing protein</fullName>
    </recommendedName>
</protein>
<accession>A0A0D7B151</accession>
<name>A0A0D7B151_9AGAR</name>
<feature type="region of interest" description="Disordered" evidence="1">
    <location>
        <begin position="1"/>
        <end position="30"/>
    </location>
</feature>